<dbReference type="AlphaFoldDB" id="A0A371IUR2"/>
<dbReference type="OrthoDB" id="9888588at2"/>
<dbReference type="Proteomes" id="UP000243494">
    <property type="component" value="Unassembled WGS sequence"/>
</dbReference>
<reference evidence="1 2" key="1">
    <citation type="journal article" date="2017" name="Genome Announc.">
        <title>Draft Genome Sequence of Romboutsia maritimum sp. nov. Strain CCRI-22766(T), Isolated from Coastal Estuarine Mud.</title>
        <authorList>
            <person name="Maheux A.F."/>
            <person name="Boudreau D.K."/>
            <person name="Berube E."/>
            <person name="Boissinot M."/>
            <person name="Raymond F."/>
            <person name="Brodeur S."/>
            <person name="Corbeil J."/>
            <person name="Brightwell G."/>
            <person name="Broda D."/>
            <person name="Omar R.F."/>
            <person name="Bergeron M.G."/>
        </authorList>
    </citation>
    <scope>NUCLEOTIDE SEQUENCE [LARGE SCALE GENOMIC DNA]</scope>
    <source>
        <strain evidence="1 2">CCRI-22766</strain>
    </source>
</reference>
<dbReference type="RefSeq" id="WP_095406181.1">
    <property type="nucleotide sequence ID" value="NZ_NOJZ02000004.1"/>
</dbReference>
<keyword evidence="2" id="KW-1185">Reference proteome</keyword>
<name>A0A371IUR2_9FIRM</name>
<gene>
    <name evidence="1" type="ORF">CHF27_003820</name>
</gene>
<dbReference type="EMBL" id="NOJZ02000004">
    <property type="protein sequence ID" value="RDY24216.1"/>
    <property type="molecule type" value="Genomic_DNA"/>
</dbReference>
<organism evidence="1 2">
    <name type="scientific">Romboutsia maritimum</name>
    <dbReference type="NCBI Taxonomy" id="2020948"/>
    <lineage>
        <taxon>Bacteria</taxon>
        <taxon>Bacillati</taxon>
        <taxon>Bacillota</taxon>
        <taxon>Clostridia</taxon>
        <taxon>Peptostreptococcales</taxon>
        <taxon>Peptostreptococcaceae</taxon>
        <taxon>Romboutsia</taxon>
    </lineage>
</organism>
<proteinExistence type="predicted"/>
<evidence type="ECO:0000313" key="2">
    <source>
        <dbReference type="Proteomes" id="UP000243494"/>
    </source>
</evidence>
<sequence length="217" mass="24657">MEVIKAKKVKLMNENKYKFIYYNRITKQKICLCNIINSIGGILSMSCQNKISFENLVKIPLGLKYKKNTENLSMVANTENLNISLEPYNTDSKTEAIICDKAQQLNIKIRLMEIRLSGYLVYSVMADAIDKSENFHISPKLGTTVVTQGWTSESAVLPIVQDKNQSYIVIGYIQDEKLKAEDIKVNIYVNDVHVDQVIKYGDNVDLLLKGELEIKLA</sequence>
<protein>
    <submittedName>
        <fullName evidence="1">Uncharacterized protein</fullName>
    </submittedName>
</protein>
<evidence type="ECO:0000313" key="1">
    <source>
        <dbReference type="EMBL" id="RDY24216.1"/>
    </source>
</evidence>
<comment type="caution">
    <text evidence="1">The sequence shown here is derived from an EMBL/GenBank/DDBJ whole genome shotgun (WGS) entry which is preliminary data.</text>
</comment>
<accession>A0A371IUR2</accession>